<dbReference type="OrthoDB" id="195678at2759"/>
<dbReference type="PANTHER" id="PTHR43301:SF3">
    <property type="entry name" value="ARABINAN ENDO-1,5-ALPHA-L-ARABINOSIDASE A-RELATED"/>
    <property type="match status" value="1"/>
</dbReference>
<name>A0A2T3AVY4_AMORE</name>
<feature type="chain" id="PRO_5015587378" description="Arabinan endo-1,5-alpha-L-arabinosidase" evidence="10">
    <location>
        <begin position="23"/>
        <end position="337"/>
    </location>
</feature>
<dbReference type="PANTHER" id="PTHR43301">
    <property type="entry name" value="ARABINAN ENDO-1,5-ALPHA-L-ARABINOSIDASE"/>
    <property type="match status" value="1"/>
</dbReference>
<proteinExistence type="inferred from homology"/>
<comment type="similarity">
    <text evidence="3 7">Belongs to the glycosyl hydrolase 43 family.</text>
</comment>
<evidence type="ECO:0000256" key="8">
    <source>
        <dbReference type="PIRSR" id="PIRSR606710-1"/>
    </source>
</evidence>
<dbReference type="InParanoid" id="A0A2T3AVY4"/>
<evidence type="ECO:0000256" key="4">
    <source>
        <dbReference type="ARBA" id="ARBA00012586"/>
    </source>
</evidence>
<evidence type="ECO:0000256" key="1">
    <source>
        <dbReference type="ARBA" id="ARBA00000375"/>
    </source>
</evidence>
<dbReference type="CDD" id="cd18831">
    <property type="entry name" value="GH43_AnAbnA-like"/>
    <property type="match status" value="1"/>
</dbReference>
<dbReference type="Pfam" id="PF04616">
    <property type="entry name" value="Glyco_hydro_43"/>
    <property type="match status" value="1"/>
</dbReference>
<comment type="pathway">
    <text evidence="2 7">Glycan metabolism; L-arabinan degradation.</text>
</comment>
<dbReference type="EMBL" id="KZ679014">
    <property type="protein sequence ID" value="PSS12821.1"/>
    <property type="molecule type" value="Genomic_DNA"/>
</dbReference>
<evidence type="ECO:0000256" key="3">
    <source>
        <dbReference type="ARBA" id="ARBA00009865"/>
    </source>
</evidence>
<accession>A0A2T3AVY4</accession>
<protein>
    <recommendedName>
        <fullName evidence="4 7">Arabinan endo-1,5-alpha-L-arabinosidase</fullName>
        <ecNumber evidence="4 7">3.2.1.99</ecNumber>
    </recommendedName>
</protein>
<keyword evidence="5 7" id="KW-0378">Hydrolase</keyword>
<feature type="signal peptide" evidence="10">
    <location>
        <begin position="1"/>
        <end position="22"/>
    </location>
</feature>
<dbReference type="Gene3D" id="2.115.10.20">
    <property type="entry name" value="Glycosyl hydrolase domain, family 43"/>
    <property type="match status" value="1"/>
</dbReference>
<feature type="active site" description="Proton donor" evidence="8">
    <location>
        <position position="209"/>
    </location>
</feature>
<evidence type="ECO:0000313" key="12">
    <source>
        <dbReference type="Proteomes" id="UP000241818"/>
    </source>
</evidence>
<dbReference type="InterPro" id="IPR016840">
    <property type="entry name" value="Glyco_hydro_43_endo_a_Ara-ase"/>
</dbReference>
<dbReference type="SUPFAM" id="SSF75005">
    <property type="entry name" value="Arabinanase/levansucrase/invertase"/>
    <property type="match status" value="1"/>
</dbReference>
<keyword evidence="6 7" id="KW-0326">Glycosidase</keyword>
<dbReference type="AlphaFoldDB" id="A0A2T3AVY4"/>
<dbReference type="InterPro" id="IPR023296">
    <property type="entry name" value="Glyco_hydro_beta-prop_sf"/>
</dbReference>
<dbReference type="GeneID" id="36569099"/>
<organism evidence="11 12">
    <name type="scientific">Amorphotheca resinae ATCC 22711</name>
    <dbReference type="NCBI Taxonomy" id="857342"/>
    <lineage>
        <taxon>Eukaryota</taxon>
        <taxon>Fungi</taxon>
        <taxon>Dikarya</taxon>
        <taxon>Ascomycota</taxon>
        <taxon>Pezizomycotina</taxon>
        <taxon>Leotiomycetes</taxon>
        <taxon>Helotiales</taxon>
        <taxon>Amorphothecaceae</taxon>
        <taxon>Amorphotheca</taxon>
    </lineage>
</organism>
<dbReference type="InterPro" id="IPR006710">
    <property type="entry name" value="Glyco_hydro_43"/>
</dbReference>
<dbReference type="InterPro" id="IPR050727">
    <property type="entry name" value="GH43_arabinanases"/>
</dbReference>
<dbReference type="GO" id="GO:0046558">
    <property type="term" value="F:arabinan endo-1,5-alpha-L-arabinosidase activity"/>
    <property type="evidence" value="ECO:0007669"/>
    <property type="project" value="UniProtKB-EC"/>
</dbReference>
<evidence type="ECO:0000313" key="11">
    <source>
        <dbReference type="EMBL" id="PSS12821.1"/>
    </source>
</evidence>
<evidence type="ECO:0000256" key="6">
    <source>
        <dbReference type="ARBA" id="ARBA00023295"/>
    </source>
</evidence>
<evidence type="ECO:0000256" key="10">
    <source>
        <dbReference type="SAM" id="SignalP"/>
    </source>
</evidence>
<sequence length="337" mass="37083">MLSLCFPFLFLLLLAAAPEIQAYPNPEPCKGVCDYVHDPTVVRRASDGTYFRFVTFEDIQIATAPTMQGPWENQGPVLPNGTSIFIAGENTDSTWAPDAHLIGDTYYLYYAVSSSGSQNSQIGVATSRTMEPGSWTDHGSLGIPSSLAYNLIDPNLYILNGPTGPNYFLTFGSYWDGIYQIPMTDPLTIAPHADPQNLAFNPDGIHPVEGSYQFWWPTNGIPYYYLFLSVGICCNKPPNLPPPGQEYHITVCRSISPTGPFYDRNGDDCLAGGGTTVLASHDDVYAPGGEGVLYDPEENSIVLYYHYINPKIGYGVENYQFGYNFLTMDALGWPVLV</sequence>
<keyword evidence="10" id="KW-0732">Signal</keyword>
<evidence type="ECO:0000256" key="2">
    <source>
        <dbReference type="ARBA" id="ARBA00004834"/>
    </source>
</evidence>
<gene>
    <name evidence="11" type="ORF">M430DRAFT_105649</name>
</gene>
<dbReference type="GO" id="GO:0031222">
    <property type="term" value="P:arabinan catabolic process"/>
    <property type="evidence" value="ECO:0007669"/>
    <property type="project" value="UniProtKB-UniPathway"/>
</dbReference>
<feature type="active site" description="Proton acceptor" evidence="8">
    <location>
        <position position="38"/>
    </location>
</feature>
<comment type="catalytic activity">
    <reaction evidence="1 7">
        <text>Endohydrolysis of (1-&gt;5)-alpha-arabinofuranosidic linkages in (1-&gt;5)-arabinans.</text>
        <dbReference type="EC" id="3.2.1.99"/>
    </reaction>
</comment>
<dbReference type="Proteomes" id="UP000241818">
    <property type="component" value="Unassembled WGS sequence"/>
</dbReference>
<dbReference type="PIRSF" id="PIRSF026534">
    <property type="entry name" value="Endo_alpha-L-arabinosidase"/>
    <property type="match status" value="1"/>
</dbReference>
<dbReference type="EC" id="3.2.1.99" evidence="4 7"/>
<dbReference type="RefSeq" id="XP_024718812.1">
    <property type="nucleotide sequence ID" value="XM_024861018.1"/>
</dbReference>
<dbReference type="STRING" id="857342.A0A2T3AVY4"/>
<dbReference type="UniPathway" id="UPA00667"/>
<evidence type="ECO:0000256" key="7">
    <source>
        <dbReference type="PIRNR" id="PIRNR026534"/>
    </source>
</evidence>
<evidence type="ECO:0000256" key="5">
    <source>
        <dbReference type="ARBA" id="ARBA00022801"/>
    </source>
</evidence>
<feature type="site" description="Important for catalytic activity, responsible for pKa modulation of the active site Glu and correct orientation of both the proton donor and substrate" evidence="9">
    <location>
        <position position="153"/>
    </location>
</feature>
<evidence type="ECO:0000256" key="9">
    <source>
        <dbReference type="PIRSR" id="PIRSR606710-2"/>
    </source>
</evidence>
<reference evidence="11 12" key="1">
    <citation type="journal article" date="2018" name="New Phytol.">
        <title>Comparative genomics and transcriptomics depict ericoid mycorrhizal fungi as versatile saprotrophs and plant mutualists.</title>
        <authorList>
            <person name="Martino E."/>
            <person name="Morin E."/>
            <person name="Grelet G.A."/>
            <person name="Kuo A."/>
            <person name="Kohler A."/>
            <person name="Daghino S."/>
            <person name="Barry K.W."/>
            <person name="Cichocki N."/>
            <person name="Clum A."/>
            <person name="Dockter R.B."/>
            <person name="Hainaut M."/>
            <person name="Kuo R.C."/>
            <person name="LaButti K."/>
            <person name="Lindahl B.D."/>
            <person name="Lindquist E.A."/>
            <person name="Lipzen A."/>
            <person name="Khouja H.R."/>
            <person name="Magnuson J."/>
            <person name="Murat C."/>
            <person name="Ohm R.A."/>
            <person name="Singer S.W."/>
            <person name="Spatafora J.W."/>
            <person name="Wang M."/>
            <person name="Veneault-Fourrey C."/>
            <person name="Henrissat B."/>
            <person name="Grigoriev I.V."/>
            <person name="Martin F.M."/>
            <person name="Perotto S."/>
        </authorList>
    </citation>
    <scope>NUCLEOTIDE SEQUENCE [LARGE SCALE GENOMIC DNA]</scope>
    <source>
        <strain evidence="11 12">ATCC 22711</strain>
    </source>
</reference>
<keyword evidence="12" id="KW-1185">Reference proteome</keyword>